<gene>
    <name evidence="2" type="ORF">GCM10022246_29480</name>
</gene>
<dbReference type="PROSITE" id="PS50042">
    <property type="entry name" value="CNMP_BINDING_3"/>
    <property type="match status" value="1"/>
</dbReference>
<dbReference type="InterPro" id="IPR000595">
    <property type="entry name" value="cNMP-bd_dom"/>
</dbReference>
<protein>
    <submittedName>
        <fullName evidence="2">Crp/Fnr family transcriptional regulator</fullName>
    </submittedName>
</protein>
<dbReference type="Gene3D" id="2.60.120.10">
    <property type="entry name" value="Jelly Rolls"/>
    <property type="match status" value="1"/>
</dbReference>
<name>A0ABP7Q1W7_9SPHI</name>
<evidence type="ECO:0000313" key="3">
    <source>
        <dbReference type="Proteomes" id="UP001501081"/>
    </source>
</evidence>
<proteinExistence type="predicted"/>
<dbReference type="InterPro" id="IPR018490">
    <property type="entry name" value="cNMP-bd_dom_sf"/>
</dbReference>
<sequence length="211" mass="24577">MLFNQVTPREKKLFIALYSLKTILQNQLRNIEIFSSLSDEALDLLYVHVSLVNHQKGEILIHAERTEPYFYILEEGIARAYSDGENQQITFWFGEKGDILFSYNSYINNKPSYENIELLENCRLYKIKIADLLALYSVNIELANWGRKIVEAELIATEKRLIDRLFKTATERYHDFSIQTPELIKKVALKHIASYLGVTQVTLSRIRATIK</sequence>
<organism evidence="2 3">
    <name type="scientific">Pedobacter ginsengiterrae</name>
    <dbReference type="NCBI Taxonomy" id="871696"/>
    <lineage>
        <taxon>Bacteria</taxon>
        <taxon>Pseudomonadati</taxon>
        <taxon>Bacteroidota</taxon>
        <taxon>Sphingobacteriia</taxon>
        <taxon>Sphingobacteriales</taxon>
        <taxon>Sphingobacteriaceae</taxon>
        <taxon>Pedobacter</taxon>
    </lineage>
</organism>
<comment type="caution">
    <text evidence="2">The sequence shown here is derived from an EMBL/GenBank/DDBJ whole genome shotgun (WGS) entry which is preliminary data.</text>
</comment>
<reference evidence="3" key="1">
    <citation type="journal article" date="2019" name="Int. J. Syst. Evol. Microbiol.">
        <title>The Global Catalogue of Microorganisms (GCM) 10K type strain sequencing project: providing services to taxonomists for standard genome sequencing and annotation.</title>
        <authorList>
            <consortium name="The Broad Institute Genomics Platform"/>
            <consortium name="The Broad Institute Genome Sequencing Center for Infectious Disease"/>
            <person name="Wu L."/>
            <person name="Ma J."/>
        </authorList>
    </citation>
    <scope>NUCLEOTIDE SEQUENCE [LARGE SCALE GENOMIC DNA]</scope>
    <source>
        <strain evidence="3">JCM 17338</strain>
    </source>
</reference>
<dbReference type="SUPFAM" id="SSF51206">
    <property type="entry name" value="cAMP-binding domain-like"/>
    <property type="match status" value="1"/>
</dbReference>
<feature type="domain" description="Cyclic nucleotide-binding" evidence="1">
    <location>
        <begin position="33"/>
        <end position="127"/>
    </location>
</feature>
<keyword evidence="3" id="KW-1185">Reference proteome</keyword>
<dbReference type="CDD" id="cd00038">
    <property type="entry name" value="CAP_ED"/>
    <property type="match status" value="1"/>
</dbReference>
<accession>A0ABP7Q1W7</accession>
<dbReference type="EMBL" id="BAABAK010000015">
    <property type="protein sequence ID" value="GAA3975112.1"/>
    <property type="molecule type" value="Genomic_DNA"/>
</dbReference>
<dbReference type="Proteomes" id="UP001501081">
    <property type="component" value="Unassembled WGS sequence"/>
</dbReference>
<evidence type="ECO:0000313" key="2">
    <source>
        <dbReference type="EMBL" id="GAA3975112.1"/>
    </source>
</evidence>
<evidence type="ECO:0000259" key="1">
    <source>
        <dbReference type="PROSITE" id="PS50042"/>
    </source>
</evidence>
<dbReference type="Pfam" id="PF00027">
    <property type="entry name" value="cNMP_binding"/>
    <property type="match status" value="1"/>
</dbReference>
<dbReference type="InterPro" id="IPR014710">
    <property type="entry name" value="RmlC-like_jellyroll"/>
</dbReference>